<evidence type="ECO:0000313" key="1">
    <source>
        <dbReference type="EMBL" id="JAD64855.1"/>
    </source>
</evidence>
<name>A0A0A9BUK8_ARUDO</name>
<dbReference type="AlphaFoldDB" id="A0A0A9BUK8"/>
<reference evidence="1" key="2">
    <citation type="journal article" date="2015" name="Data Brief">
        <title>Shoot transcriptome of the giant reed, Arundo donax.</title>
        <authorList>
            <person name="Barrero R.A."/>
            <person name="Guerrero F.D."/>
            <person name="Moolhuijzen P."/>
            <person name="Goolsby J.A."/>
            <person name="Tidwell J."/>
            <person name="Bellgard S.E."/>
            <person name="Bellgard M.I."/>
        </authorList>
    </citation>
    <scope>NUCLEOTIDE SEQUENCE</scope>
    <source>
        <tissue evidence="1">Shoot tissue taken approximately 20 cm above the soil surface</tissue>
    </source>
</reference>
<sequence length="32" mass="3683">MRQCRGRSFGQKQHLIGAEEAWHCTTNFAECS</sequence>
<dbReference type="EMBL" id="GBRH01233040">
    <property type="protein sequence ID" value="JAD64855.1"/>
    <property type="molecule type" value="Transcribed_RNA"/>
</dbReference>
<reference evidence="1" key="1">
    <citation type="submission" date="2014-09" db="EMBL/GenBank/DDBJ databases">
        <authorList>
            <person name="Magalhaes I.L.F."/>
            <person name="Oliveira U."/>
            <person name="Santos F.R."/>
            <person name="Vidigal T.H.D.A."/>
            <person name="Brescovit A.D."/>
            <person name="Santos A.J."/>
        </authorList>
    </citation>
    <scope>NUCLEOTIDE SEQUENCE</scope>
    <source>
        <tissue evidence="1">Shoot tissue taken approximately 20 cm above the soil surface</tissue>
    </source>
</reference>
<accession>A0A0A9BUK8</accession>
<proteinExistence type="predicted"/>
<protein>
    <submittedName>
        <fullName evidence="1">Uncharacterized protein</fullName>
    </submittedName>
</protein>
<organism evidence="1">
    <name type="scientific">Arundo donax</name>
    <name type="common">Giant reed</name>
    <name type="synonym">Donax arundinaceus</name>
    <dbReference type="NCBI Taxonomy" id="35708"/>
    <lineage>
        <taxon>Eukaryota</taxon>
        <taxon>Viridiplantae</taxon>
        <taxon>Streptophyta</taxon>
        <taxon>Embryophyta</taxon>
        <taxon>Tracheophyta</taxon>
        <taxon>Spermatophyta</taxon>
        <taxon>Magnoliopsida</taxon>
        <taxon>Liliopsida</taxon>
        <taxon>Poales</taxon>
        <taxon>Poaceae</taxon>
        <taxon>PACMAD clade</taxon>
        <taxon>Arundinoideae</taxon>
        <taxon>Arundineae</taxon>
        <taxon>Arundo</taxon>
    </lineage>
</organism>